<dbReference type="Gene3D" id="3.30.70.250">
    <property type="entry name" value="Malonyl-CoA ACP transacylase, ACP-binding"/>
    <property type="match status" value="1"/>
</dbReference>
<dbReference type="InterPro" id="IPR016035">
    <property type="entry name" value="Acyl_Trfase/lysoPLipase"/>
</dbReference>
<protein>
    <submittedName>
        <fullName evidence="2">PfaB family protein</fullName>
    </submittedName>
</protein>
<dbReference type="RefSeq" id="WP_121839297.1">
    <property type="nucleotide sequence ID" value="NZ_ML014784.1"/>
</dbReference>
<name>A0A3L8PVF1_9GAMM</name>
<dbReference type="InterPro" id="IPR001227">
    <property type="entry name" value="Ac_transferase_dom_sf"/>
</dbReference>
<dbReference type="AlphaFoldDB" id="A0A3L8PVF1"/>
<dbReference type="Gene3D" id="3.40.366.10">
    <property type="entry name" value="Malonyl-Coenzyme A Acyl Carrier Protein, domain 2"/>
    <property type="match status" value="1"/>
</dbReference>
<feature type="domain" description="Malonyl-CoA:ACP transacylase (MAT)" evidence="1">
    <location>
        <begin position="122"/>
        <end position="431"/>
    </location>
</feature>
<gene>
    <name evidence="2" type="ORF">D5018_12290</name>
</gene>
<evidence type="ECO:0000313" key="3">
    <source>
        <dbReference type="Proteomes" id="UP000281474"/>
    </source>
</evidence>
<dbReference type="SMART" id="SM00827">
    <property type="entry name" value="PKS_AT"/>
    <property type="match status" value="1"/>
</dbReference>
<dbReference type="Gene3D" id="3.30.70.3290">
    <property type="match status" value="1"/>
</dbReference>
<reference evidence="2 3" key="1">
    <citation type="submission" date="2018-09" db="EMBL/GenBank/DDBJ databases">
        <title>Phylogeny of the Shewanellaceae, and recommendation for two new genera, Pseudoshewanella and Parashewanella.</title>
        <authorList>
            <person name="Wang G."/>
        </authorList>
    </citation>
    <scope>NUCLEOTIDE SEQUENCE [LARGE SCALE GENOMIC DNA]</scope>
    <source>
        <strain evidence="2 3">C51</strain>
    </source>
</reference>
<dbReference type="InterPro" id="IPR014181">
    <property type="entry name" value="Omega3_polyunsat_FA_synth-like"/>
</dbReference>
<dbReference type="GO" id="GO:0016740">
    <property type="term" value="F:transferase activity"/>
    <property type="evidence" value="ECO:0007669"/>
    <property type="project" value="InterPro"/>
</dbReference>
<dbReference type="PANTHER" id="PTHR43074">
    <property type="entry name" value="OMEGA-3 POLYUNSATURATED FATTY ACID SYNTHASE PFAB-RELATED"/>
    <property type="match status" value="1"/>
</dbReference>
<organism evidence="2 3">
    <name type="scientific">Parashewanella curva</name>
    <dbReference type="NCBI Taxonomy" id="2338552"/>
    <lineage>
        <taxon>Bacteria</taxon>
        <taxon>Pseudomonadati</taxon>
        <taxon>Pseudomonadota</taxon>
        <taxon>Gammaproteobacteria</taxon>
        <taxon>Alteromonadales</taxon>
        <taxon>Shewanellaceae</taxon>
        <taxon>Parashewanella</taxon>
    </lineage>
</organism>
<dbReference type="PANTHER" id="PTHR43074:SF1">
    <property type="entry name" value="BETA-KETOACYL SYNTHASE FAMILY PROTEIN-RELATED"/>
    <property type="match status" value="1"/>
</dbReference>
<accession>A0A3L8PVF1</accession>
<proteinExistence type="predicted"/>
<evidence type="ECO:0000259" key="1">
    <source>
        <dbReference type="SMART" id="SM00827"/>
    </source>
</evidence>
<dbReference type="SUPFAM" id="SSF52151">
    <property type="entry name" value="FabD/lysophospholipase-like"/>
    <property type="match status" value="1"/>
</dbReference>
<dbReference type="EMBL" id="QZEI01000035">
    <property type="protein sequence ID" value="RLV59405.1"/>
    <property type="molecule type" value="Genomic_DNA"/>
</dbReference>
<dbReference type="Proteomes" id="UP000281474">
    <property type="component" value="Unassembled WGS sequence"/>
</dbReference>
<dbReference type="InterPro" id="IPR014043">
    <property type="entry name" value="Acyl_transferase_dom"/>
</dbReference>
<evidence type="ECO:0000313" key="2">
    <source>
        <dbReference type="EMBL" id="RLV59405.1"/>
    </source>
</evidence>
<comment type="caution">
    <text evidence="2">The sequence shown here is derived from an EMBL/GenBank/DDBJ whole genome shotgun (WGS) entry which is preliminary data.</text>
</comment>
<sequence>MSASLDLRQLVDVQRPLPLVAATRLFYIITGTNIDEVLSQAKELSVSTDFLGSMRVNLLDYQAQQPLALVLQAPNPAQLHAEIKAFEQAALDNQRKQDWQFTTPNGSCFYSKPPQNKGLTFVYPGVGTAYPNMFLGLHQYFPRQFAQLATKLDLNALLQANVYYTKNANPPTLSQQAIAGVGVSYLLSQLLLEEFNLQPKFALGYSMGETAMWASLGVWKQPETLIDATANSDIFQHQISGSLAAVKELWQLGSDENISWNSFYVAATADEITQALTDFPRAYLAISHKDTCIIAGEEQACRDLLKAIGKRGIATNMVTAMHTPASQLVKEDIQQFYQQPITEKVPDIKFISASQSEPLDIQTINPESIATSIANTFTQPLDFSHVINKAISYGSRIFVELGADRQTTTLINKQLQDAQEYHTIALNSKGQDTVTSLLNGIAKLISLRVPLSIDALTTRFTPVKESH</sequence>
<dbReference type="NCBIfam" id="TIGR02816">
    <property type="entry name" value="pfaB_fam"/>
    <property type="match status" value="1"/>
</dbReference>
<dbReference type="InterPro" id="IPR052568">
    <property type="entry name" value="PKS-FAS_Synthase"/>
</dbReference>
<dbReference type="OrthoDB" id="499075at2"/>
<keyword evidence="3" id="KW-1185">Reference proteome</keyword>